<keyword evidence="7" id="KW-1185">Reference proteome</keyword>
<evidence type="ECO:0000256" key="1">
    <source>
        <dbReference type="ARBA" id="ARBA00009191"/>
    </source>
</evidence>
<keyword evidence="3" id="KW-0325">Glycoprotein</keyword>
<dbReference type="InterPro" id="IPR011042">
    <property type="entry name" value="6-blade_b-propeller_TolB-like"/>
</dbReference>
<gene>
    <name evidence="6" type="ORF">Pfl04_25860</name>
</gene>
<dbReference type="Pfam" id="PF20067">
    <property type="entry name" value="SSL_N"/>
    <property type="match status" value="1"/>
</dbReference>
<dbReference type="Gene3D" id="2.120.10.30">
    <property type="entry name" value="TolB, C-terminal domain"/>
    <property type="match status" value="1"/>
</dbReference>
<dbReference type="PANTHER" id="PTHR10426:SF88">
    <property type="entry name" value="ADIPOCYTE PLASMA MEMBRANE-ASSOCIATED PROTEIN HEMOMUCIN-RELATED"/>
    <property type="match status" value="1"/>
</dbReference>
<dbReference type="Pfam" id="PF03088">
    <property type="entry name" value="Str_synth"/>
    <property type="match status" value="1"/>
</dbReference>
<reference evidence="6" key="1">
    <citation type="submission" date="2021-01" db="EMBL/GenBank/DDBJ databases">
        <title>Whole genome shotgun sequence of Planosporangium flavigriseum NBRC 105377.</title>
        <authorList>
            <person name="Komaki H."/>
            <person name="Tamura T."/>
        </authorList>
    </citation>
    <scope>NUCLEOTIDE SEQUENCE</scope>
    <source>
        <strain evidence="6">NBRC 105377</strain>
    </source>
</reference>
<dbReference type="PANTHER" id="PTHR10426">
    <property type="entry name" value="STRICTOSIDINE SYNTHASE-RELATED"/>
    <property type="match status" value="1"/>
</dbReference>
<feature type="region of interest" description="Disordered" evidence="4">
    <location>
        <begin position="74"/>
        <end position="93"/>
    </location>
</feature>
<name>A0A8J3LM08_9ACTN</name>
<dbReference type="AlphaFoldDB" id="A0A8J3LM08"/>
<accession>A0A8J3LM08</accession>
<keyword evidence="2" id="KW-0597">Phosphoprotein</keyword>
<dbReference type="InterPro" id="IPR018119">
    <property type="entry name" value="Strictosidine_synth_cons-reg"/>
</dbReference>
<evidence type="ECO:0000256" key="4">
    <source>
        <dbReference type="SAM" id="MobiDB-lite"/>
    </source>
</evidence>
<feature type="domain" description="Strictosidine synthase conserved region" evidence="5">
    <location>
        <begin position="145"/>
        <end position="223"/>
    </location>
</feature>
<evidence type="ECO:0000256" key="2">
    <source>
        <dbReference type="ARBA" id="ARBA00022553"/>
    </source>
</evidence>
<dbReference type="SUPFAM" id="SSF63829">
    <property type="entry name" value="Calcium-dependent phosphotriesterase"/>
    <property type="match status" value="1"/>
</dbReference>
<dbReference type="RefSeq" id="WP_239075488.1">
    <property type="nucleotide sequence ID" value="NZ_BAAAQJ010000004.1"/>
</dbReference>
<sequence>MASLIRAAKAPASTPPPLVGEWAAVDTRLDRLQRFALPGGHGPEDIVVDLEGRLITGAEDGRIWRWPSGAVSAKDDADADGAAPPELVADTGGRPLGIEFDPRDGSLVVCDAHRGLLRVTGDGAVTLLTDHAAGKPIRLCDNAAVARDGTVYFSDSSDRYGIEDWRLDMLEHRPNGRLLRYDPGTGQTDVVAAGLYFPNGVALTPDESALLFVETTTHRLMRMSLDGGSPVQLADLPAYPDNMAPVGDGTYWIALPSPRVASLERLLPYPRIRQLVARVPERLQPQPKRYGLAALVDGDGRVLRSLHGPAGRYLFITGVRQHGSDLWLGSLMESAVARVSLAESAG</sequence>
<organism evidence="6 7">
    <name type="scientific">Planosporangium flavigriseum</name>
    <dbReference type="NCBI Taxonomy" id="373681"/>
    <lineage>
        <taxon>Bacteria</taxon>
        <taxon>Bacillati</taxon>
        <taxon>Actinomycetota</taxon>
        <taxon>Actinomycetes</taxon>
        <taxon>Micromonosporales</taxon>
        <taxon>Micromonosporaceae</taxon>
        <taxon>Planosporangium</taxon>
    </lineage>
</organism>
<protein>
    <recommendedName>
        <fullName evidence="5">Strictosidine synthase conserved region domain-containing protein</fullName>
    </recommendedName>
</protein>
<evidence type="ECO:0000259" key="5">
    <source>
        <dbReference type="Pfam" id="PF03088"/>
    </source>
</evidence>
<proteinExistence type="inferred from homology"/>
<comment type="similarity">
    <text evidence="1">Belongs to the strictosidine synthase family.</text>
</comment>
<evidence type="ECO:0000313" key="6">
    <source>
        <dbReference type="EMBL" id="GIG74182.1"/>
    </source>
</evidence>
<dbReference type="EMBL" id="BONU01000015">
    <property type="protein sequence ID" value="GIG74182.1"/>
    <property type="molecule type" value="Genomic_DNA"/>
</dbReference>
<evidence type="ECO:0000256" key="3">
    <source>
        <dbReference type="ARBA" id="ARBA00023180"/>
    </source>
</evidence>
<evidence type="ECO:0000313" key="7">
    <source>
        <dbReference type="Proteomes" id="UP000653674"/>
    </source>
</evidence>
<dbReference type="GO" id="GO:0016787">
    <property type="term" value="F:hydrolase activity"/>
    <property type="evidence" value="ECO:0007669"/>
    <property type="project" value="TreeGrafter"/>
</dbReference>
<dbReference type="Proteomes" id="UP000653674">
    <property type="component" value="Unassembled WGS sequence"/>
</dbReference>
<comment type="caution">
    <text evidence="6">The sequence shown here is derived from an EMBL/GenBank/DDBJ whole genome shotgun (WGS) entry which is preliminary data.</text>
</comment>